<dbReference type="InterPro" id="IPR032816">
    <property type="entry name" value="VTT_dom"/>
</dbReference>
<feature type="domain" description="VTT" evidence="7">
    <location>
        <begin position="33"/>
        <end position="151"/>
    </location>
</feature>
<evidence type="ECO:0000259" key="7">
    <source>
        <dbReference type="Pfam" id="PF09335"/>
    </source>
</evidence>
<dbReference type="EMBL" id="JAECVU010000005">
    <property type="protein sequence ID" value="MBH8589012.1"/>
    <property type="molecule type" value="Genomic_DNA"/>
</dbReference>
<name>A0ABS0QIE2_THEVU</name>
<dbReference type="PANTHER" id="PTHR12677:SF55">
    <property type="entry name" value="UNDECAPRENYL PHOSPHATE TRANSPORTER SAOUHSC_00901-RELATED"/>
    <property type="match status" value="1"/>
</dbReference>
<reference evidence="8 9" key="1">
    <citation type="submission" date="2020-12" db="EMBL/GenBank/DDBJ databases">
        <title>WGS of Thermoactinomyces spp.</title>
        <authorList>
            <person name="Cheng K."/>
        </authorList>
    </citation>
    <scope>NUCLEOTIDE SEQUENCE [LARGE SCALE GENOMIC DNA]</scope>
    <source>
        <strain evidence="9">CICC 10650\ACCC 41061</strain>
    </source>
</reference>
<dbReference type="Pfam" id="PF09335">
    <property type="entry name" value="VTT_dom"/>
    <property type="match status" value="1"/>
</dbReference>
<dbReference type="PANTHER" id="PTHR12677">
    <property type="entry name" value="GOLGI APPARATUS MEMBRANE PROTEIN TVP38-RELATED"/>
    <property type="match status" value="1"/>
</dbReference>
<comment type="subcellular location">
    <subcellularLocation>
        <location evidence="1 6">Cell membrane</location>
        <topology evidence="1 6">Multi-pass membrane protein</topology>
    </subcellularLocation>
</comment>
<keyword evidence="4 6" id="KW-1133">Transmembrane helix</keyword>
<keyword evidence="5 6" id="KW-0472">Membrane</keyword>
<gene>
    <name evidence="8" type="ORF">I8U22_09360</name>
</gene>
<keyword evidence="3 6" id="KW-0812">Transmembrane</keyword>
<evidence type="ECO:0000256" key="5">
    <source>
        <dbReference type="ARBA" id="ARBA00023136"/>
    </source>
</evidence>
<organism evidence="8 9">
    <name type="scientific">Thermoactinomyces vulgaris</name>
    <dbReference type="NCBI Taxonomy" id="2026"/>
    <lineage>
        <taxon>Bacteria</taxon>
        <taxon>Bacillati</taxon>
        <taxon>Bacillota</taxon>
        <taxon>Bacilli</taxon>
        <taxon>Bacillales</taxon>
        <taxon>Thermoactinomycetaceae</taxon>
        <taxon>Thermoactinomyces</taxon>
    </lineage>
</organism>
<comment type="similarity">
    <text evidence="6">Belongs to the TVP38/TMEM64 family.</text>
</comment>
<feature type="transmembrane region" description="Helical" evidence="6">
    <location>
        <begin position="49"/>
        <end position="70"/>
    </location>
</feature>
<evidence type="ECO:0000313" key="8">
    <source>
        <dbReference type="EMBL" id="MBH8589012.1"/>
    </source>
</evidence>
<keyword evidence="9" id="KW-1185">Reference proteome</keyword>
<comment type="caution">
    <text evidence="8">The sequence shown here is derived from an EMBL/GenBank/DDBJ whole genome shotgun (WGS) entry which is preliminary data.</text>
</comment>
<evidence type="ECO:0000256" key="2">
    <source>
        <dbReference type="ARBA" id="ARBA00022475"/>
    </source>
</evidence>
<evidence type="ECO:0000256" key="1">
    <source>
        <dbReference type="ARBA" id="ARBA00004651"/>
    </source>
</evidence>
<evidence type="ECO:0000256" key="3">
    <source>
        <dbReference type="ARBA" id="ARBA00022692"/>
    </source>
</evidence>
<keyword evidence="2 6" id="KW-1003">Cell membrane</keyword>
<sequence length="160" mass="18495">MEEMWRNILLELGIWAIPVSLLINTLVNLTGFLPSIFMTATNVWLWGAWWGGVLSWTAEVLGAMLAFVLYQRGVRMLPRKYRNRWHWLESIHAQPQWRQWTLLVTARLVPWIPTGAVNLFAVWAETRFFIFSSSTALGKIPSIALETGAGYGFIQWIQLF</sequence>
<protein>
    <recommendedName>
        <fullName evidence="6">TVP38/TMEM64 family membrane protein</fullName>
    </recommendedName>
</protein>
<evidence type="ECO:0000256" key="4">
    <source>
        <dbReference type="ARBA" id="ARBA00022989"/>
    </source>
</evidence>
<accession>A0ABS0QIE2</accession>
<dbReference type="InterPro" id="IPR015414">
    <property type="entry name" value="TMEM64"/>
</dbReference>
<dbReference type="RefSeq" id="WP_037997591.1">
    <property type="nucleotide sequence ID" value="NZ_CP036487.1"/>
</dbReference>
<proteinExistence type="inferred from homology"/>
<evidence type="ECO:0000313" key="9">
    <source>
        <dbReference type="Proteomes" id="UP000641910"/>
    </source>
</evidence>
<comment type="caution">
    <text evidence="6">Lacks conserved residue(s) required for the propagation of feature annotation.</text>
</comment>
<evidence type="ECO:0000256" key="6">
    <source>
        <dbReference type="RuleBase" id="RU366058"/>
    </source>
</evidence>
<feature type="transmembrane region" description="Helical" evidence="6">
    <location>
        <begin position="12"/>
        <end position="37"/>
    </location>
</feature>
<dbReference type="Proteomes" id="UP000641910">
    <property type="component" value="Unassembled WGS sequence"/>
</dbReference>